<evidence type="ECO:0000313" key="1">
    <source>
        <dbReference type="EMBL" id="KAJ7722443.1"/>
    </source>
</evidence>
<proteinExistence type="predicted"/>
<organism evidence="1 2">
    <name type="scientific">Mycena maculata</name>
    <dbReference type="NCBI Taxonomy" id="230809"/>
    <lineage>
        <taxon>Eukaryota</taxon>
        <taxon>Fungi</taxon>
        <taxon>Dikarya</taxon>
        <taxon>Basidiomycota</taxon>
        <taxon>Agaricomycotina</taxon>
        <taxon>Agaricomycetes</taxon>
        <taxon>Agaricomycetidae</taxon>
        <taxon>Agaricales</taxon>
        <taxon>Marasmiineae</taxon>
        <taxon>Mycenaceae</taxon>
        <taxon>Mycena</taxon>
    </lineage>
</organism>
<evidence type="ECO:0000313" key="2">
    <source>
        <dbReference type="Proteomes" id="UP001215280"/>
    </source>
</evidence>
<name>A0AAD7HJX9_9AGAR</name>
<comment type="caution">
    <text evidence="1">The sequence shown here is derived from an EMBL/GenBank/DDBJ whole genome shotgun (WGS) entry which is preliminary data.</text>
</comment>
<reference evidence="1" key="1">
    <citation type="submission" date="2023-03" db="EMBL/GenBank/DDBJ databases">
        <title>Massive genome expansion in bonnet fungi (Mycena s.s.) driven by repeated elements and novel gene families across ecological guilds.</title>
        <authorList>
            <consortium name="Lawrence Berkeley National Laboratory"/>
            <person name="Harder C.B."/>
            <person name="Miyauchi S."/>
            <person name="Viragh M."/>
            <person name="Kuo A."/>
            <person name="Thoen E."/>
            <person name="Andreopoulos B."/>
            <person name="Lu D."/>
            <person name="Skrede I."/>
            <person name="Drula E."/>
            <person name="Henrissat B."/>
            <person name="Morin E."/>
            <person name="Kohler A."/>
            <person name="Barry K."/>
            <person name="LaButti K."/>
            <person name="Morin E."/>
            <person name="Salamov A."/>
            <person name="Lipzen A."/>
            <person name="Mereny Z."/>
            <person name="Hegedus B."/>
            <person name="Baldrian P."/>
            <person name="Stursova M."/>
            <person name="Weitz H."/>
            <person name="Taylor A."/>
            <person name="Grigoriev I.V."/>
            <person name="Nagy L.G."/>
            <person name="Martin F."/>
            <person name="Kauserud H."/>
        </authorList>
    </citation>
    <scope>NUCLEOTIDE SEQUENCE</scope>
    <source>
        <strain evidence="1">CBHHK188m</strain>
    </source>
</reference>
<accession>A0AAD7HJX9</accession>
<gene>
    <name evidence="1" type="ORF">DFH07DRAFT_856963</name>
</gene>
<dbReference type="Proteomes" id="UP001215280">
    <property type="component" value="Unassembled WGS sequence"/>
</dbReference>
<sequence>MAIQKFIESRPAAFLHDNFRCIRFPAAFALREITEILSLCDGVVNVAVVTSATTILSLLESLPLQRLVVFWAEYFTTASCLNLTHLTHLGIRDWRDNALDPWYGLSLIPRLTHLSFYDLNAVVLATVGVLQRCQSLGLLVILCGNQFRFNWALDVRDTPVEKLVADPRFCMLVVHDHWHDDDWEVGARGGRCGHTCA</sequence>
<protein>
    <submittedName>
        <fullName evidence="1">Uncharacterized protein</fullName>
    </submittedName>
</protein>
<keyword evidence="2" id="KW-1185">Reference proteome</keyword>
<dbReference type="EMBL" id="JARJLG010000258">
    <property type="protein sequence ID" value="KAJ7722443.1"/>
    <property type="molecule type" value="Genomic_DNA"/>
</dbReference>
<dbReference type="AlphaFoldDB" id="A0AAD7HJX9"/>